<accession>A0AAF5D888</accession>
<dbReference type="InterPro" id="IPR008984">
    <property type="entry name" value="SMAD_FHA_dom_sf"/>
</dbReference>
<comment type="similarity">
    <text evidence="2">Belongs to the dwarfin/SMAD family.</text>
</comment>
<dbReference type="SMART" id="SM00799">
    <property type="entry name" value="DENN"/>
    <property type="match status" value="1"/>
</dbReference>
<dbReference type="Pfam" id="PF03455">
    <property type="entry name" value="dDENN"/>
    <property type="match status" value="1"/>
</dbReference>
<dbReference type="PROSITE" id="PS50211">
    <property type="entry name" value="DENN"/>
    <property type="match status" value="1"/>
</dbReference>
<dbReference type="InterPro" id="IPR043153">
    <property type="entry name" value="DENN_C"/>
</dbReference>
<dbReference type="AlphaFoldDB" id="A0AAF5D888"/>
<evidence type="ECO:0000256" key="4">
    <source>
        <dbReference type="ARBA" id="ARBA00022723"/>
    </source>
</evidence>
<dbReference type="GO" id="GO:0050793">
    <property type="term" value="P:regulation of developmental process"/>
    <property type="evidence" value="ECO:0007669"/>
    <property type="project" value="UniProtKB-ARBA"/>
</dbReference>
<evidence type="ECO:0000259" key="11">
    <source>
        <dbReference type="PROSITE" id="PS51075"/>
    </source>
</evidence>
<reference evidence="15" key="1">
    <citation type="submission" date="2024-02" db="UniProtKB">
        <authorList>
            <consortium name="WormBaseParasite"/>
        </authorList>
    </citation>
    <scope>IDENTIFICATION</scope>
</reference>
<evidence type="ECO:0000259" key="12">
    <source>
        <dbReference type="PROSITE" id="PS51076"/>
    </source>
</evidence>
<keyword evidence="6" id="KW-0805">Transcription regulation</keyword>
<feature type="compositionally biased region" description="Low complexity" evidence="9">
    <location>
        <begin position="928"/>
        <end position="947"/>
    </location>
</feature>
<dbReference type="GO" id="GO:0006355">
    <property type="term" value="P:regulation of DNA-templated transcription"/>
    <property type="evidence" value="ECO:0007669"/>
    <property type="project" value="InterPro"/>
</dbReference>
<dbReference type="Gene3D" id="3.90.520.10">
    <property type="entry name" value="SMAD MH1 domain"/>
    <property type="match status" value="1"/>
</dbReference>
<dbReference type="InterPro" id="IPR017855">
    <property type="entry name" value="SMAD-like_dom_sf"/>
</dbReference>
<dbReference type="GO" id="GO:0032483">
    <property type="term" value="P:regulation of Rab protein signal transduction"/>
    <property type="evidence" value="ECO:0007669"/>
    <property type="project" value="TreeGrafter"/>
</dbReference>
<dbReference type="GO" id="GO:0005085">
    <property type="term" value="F:guanyl-nucleotide exchange factor activity"/>
    <property type="evidence" value="ECO:0007669"/>
    <property type="project" value="UniProtKB-KW"/>
</dbReference>
<keyword evidence="4" id="KW-0479">Metal-binding</keyword>
<evidence type="ECO:0000256" key="9">
    <source>
        <dbReference type="SAM" id="MobiDB-lite"/>
    </source>
</evidence>
<feature type="compositionally biased region" description="Polar residues" evidence="9">
    <location>
        <begin position="890"/>
        <end position="907"/>
    </location>
</feature>
<dbReference type="GO" id="GO:0005634">
    <property type="term" value="C:nucleus"/>
    <property type="evidence" value="ECO:0007669"/>
    <property type="project" value="UniProtKB-SubCell"/>
</dbReference>
<dbReference type="InterPro" id="IPR036578">
    <property type="entry name" value="SMAD_MH1_sf"/>
</dbReference>
<dbReference type="GO" id="GO:0009791">
    <property type="term" value="P:post-embryonic development"/>
    <property type="evidence" value="ECO:0007669"/>
    <property type="project" value="UniProtKB-ARBA"/>
</dbReference>
<dbReference type="SMART" id="SM00523">
    <property type="entry name" value="DWA"/>
    <property type="match status" value="1"/>
</dbReference>
<name>A0AAF5D888_STRER</name>
<feature type="compositionally biased region" description="Low complexity" evidence="9">
    <location>
        <begin position="954"/>
        <end position="966"/>
    </location>
</feature>
<dbReference type="WBParaSite" id="TCONS_00007696.p1">
    <property type="protein sequence ID" value="TCONS_00007696.p1"/>
    <property type="gene ID" value="XLOC_005723"/>
</dbReference>
<feature type="domain" description="UDENN" evidence="10">
    <location>
        <begin position="192"/>
        <end position="644"/>
    </location>
</feature>
<dbReference type="SUPFAM" id="SSF49879">
    <property type="entry name" value="SMAD/FHA domain"/>
    <property type="match status" value="1"/>
</dbReference>
<evidence type="ECO:0000256" key="3">
    <source>
        <dbReference type="ARBA" id="ARBA00022658"/>
    </source>
</evidence>
<evidence type="ECO:0000313" key="14">
    <source>
        <dbReference type="Proteomes" id="UP000035681"/>
    </source>
</evidence>
<dbReference type="InterPro" id="IPR023341">
    <property type="entry name" value="MABP"/>
</dbReference>
<dbReference type="InterPro" id="IPR001194">
    <property type="entry name" value="cDENN_dom"/>
</dbReference>
<feature type="region of interest" description="Disordered" evidence="9">
    <location>
        <begin position="890"/>
        <end position="914"/>
    </location>
</feature>
<evidence type="ECO:0000313" key="15">
    <source>
        <dbReference type="WBParaSite" id="TCONS_00007696.p1"/>
    </source>
</evidence>
<evidence type="ECO:0000256" key="6">
    <source>
        <dbReference type="ARBA" id="ARBA00023015"/>
    </source>
</evidence>
<dbReference type="SUPFAM" id="SSF56366">
    <property type="entry name" value="SMAD MH1 domain"/>
    <property type="match status" value="1"/>
</dbReference>
<dbReference type="PROSITE" id="PS51075">
    <property type="entry name" value="MH1"/>
    <property type="match status" value="1"/>
</dbReference>
<keyword evidence="7" id="KW-0804">Transcription</keyword>
<sequence>MLKNISNTDDVTKNGLFNHFCIIGQDNFSNINEITNSNLTQKPPIIDIEIILPNLSEEVPKNYEIITTTFNGTSANLFGKTFLFKECYIIYRRGYHKPPIIDIGIIDKNKNEQPSNDSIIITKTRYGNSANLSNSISGKKYLIYKRAPLDYSLDCMIVIDICVINETKNEKTPGNFYKIPKSINKSILNNEIFICYRKEKLKQKELIFNSKILDSFPRINEINNICNIPMFCMPEGSKILFWNDMKKEPTPFSNTFILTEKDGSRVYGITYGFYEKFYGSLDDGQLEKLEIIKCDNFYKDKNGKIFELYNNIAICFISNFPYFDSFHMILQYIKKMVCENDKFCIEKFLSNLLYKTIYPVPKNPHFKLSLSKQEVFFNFSNFNDFPICGSSYVDTLRLIGPMNLLILVISIINEKNIIFYSMRSHLITIVCESITSLIFPFFWDFPYIPHCPFENFTIFECPCPYIVGVDSKYIDNITNYPEETICFGLDTNTISLSKEEIKKIYNSLPLQSAKYLRINLTEVYNELLEEDKRLLNLKYSTDPLIQMSLKKHIFNINNIYNKRIKEIFLRFMCSLLIGYEFHFNTINMDTVNSKNKLTKNIYNFDGFISRKPKVYKEFYKKLCSTQAFVSLIQDKISKSDRSKYYKFFDTLLLRFINDTNEQLLEDEGYDDVLKNIPLYHVKNFKIDKENDNEGKFPKTFNDYLFDIDDFYLKIYKIKQTKIYCIIIKMNPYKNINNTSISLHGNNKTKPLSSDTCSTIASYLMEYNVSDDVEFSRKAIESLIKKLKDNSSQLDELINSVSSKGTITTKCITIPRTLDGRLQVAGRKGFPHVVYVKTFVYPDVSKNELKHKDICQNGFDDKTEQVCVNPYHYDKGCNFLTRKEERIPSNESGMSIAYTNSTSTTPTKNDSIISNNNYSYSQPTISYPLPSPSTSTPSTSTISITNTFSPPPPSSSSSSSTSQQQSTNKHSKPLPIPKSNYTETTPYPYSIPPDDVPIASNLTAKDSIAAKIDNLEPSNSHKKNISHERRKVKKDIANYIENRIVSNGWAELVSDEMAKKLLIDEPLPEVKLSITYYEYHKVLCDTVNVDIIPYYVDGGLNISSKNRLCLGAITNVLREVSTDKVLQAIGRGVRFDVKGEGNVWISNLSNYSVFVQSNYLDGDSETGIVYKISPLATFKVFDLDHCYRQLKRINMYKNLAEAAENFSLNERRHIEESINTTTLNKAIDTGVDDMRNICSIKLSFIKGWGEGYGKERIFEVPCWIDVTVNRALQILDYILNSPNLK</sequence>
<dbReference type="InterPro" id="IPR005113">
    <property type="entry name" value="uDENN_dom"/>
</dbReference>
<dbReference type="PANTHER" id="PTHR12296">
    <property type="entry name" value="DENN DOMAIN-CONTAINING PROTEIN 4"/>
    <property type="match status" value="1"/>
</dbReference>
<keyword evidence="5" id="KW-0862">Zinc</keyword>
<feature type="domain" description="MABP" evidence="13">
    <location>
        <begin position="42"/>
        <end position="200"/>
    </location>
</feature>
<dbReference type="GO" id="GO:0051239">
    <property type="term" value="P:regulation of multicellular organismal process"/>
    <property type="evidence" value="ECO:0007669"/>
    <property type="project" value="UniProtKB-ARBA"/>
</dbReference>
<dbReference type="Pfam" id="PF02141">
    <property type="entry name" value="DENN"/>
    <property type="match status" value="1"/>
</dbReference>
<evidence type="ECO:0000256" key="2">
    <source>
        <dbReference type="ARBA" id="ARBA00005545"/>
    </source>
</evidence>
<dbReference type="Gene3D" id="2.60.200.10">
    <property type="match status" value="1"/>
</dbReference>
<dbReference type="Gene3D" id="2.100.10.50">
    <property type="match status" value="1"/>
</dbReference>
<dbReference type="PROSITE" id="PS51076">
    <property type="entry name" value="MH2"/>
    <property type="match status" value="1"/>
</dbReference>
<dbReference type="InterPro" id="IPR001132">
    <property type="entry name" value="SMAD_dom_Dwarfin-type"/>
</dbReference>
<dbReference type="Pfam" id="PF03456">
    <property type="entry name" value="uDENN"/>
    <property type="match status" value="1"/>
</dbReference>
<proteinExistence type="inferred from homology"/>
<keyword evidence="8" id="KW-0539">Nucleus</keyword>
<dbReference type="Proteomes" id="UP000035681">
    <property type="component" value="Unplaced"/>
</dbReference>
<dbReference type="InterPro" id="IPR013019">
    <property type="entry name" value="MAD_homology_MH1"/>
</dbReference>
<dbReference type="PROSITE" id="PS51498">
    <property type="entry name" value="MABP"/>
    <property type="match status" value="1"/>
</dbReference>
<dbReference type="Gene3D" id="3.40.50.11500">
    <property type="match status" value="1"/>
</dbReference>
<evidence type="ECO:0000259" key="13">
    <source>
        <dbReference type="PROSITE" id="PS51498"/>
    </source>
</evidence>
<evidence type="ECO:0000259" key="10">
    <source>
        <dbReference type="PROSITE" id="PS50211"/>
    </source>
</evidence>
<dbReference type="Pfam" id="PF03166">
    <property type="entry name" value="MH2"/>
    <property type="match status" value="1"/>
</dbReference>
<dbReference type="GO" id="GO:0005667">
    <property type="term" value="C:transcription regulator complex"/>
    <property type="evidence" value="ECO:0007669"/>
    <property type="project" value="InterPro"/>
</dbReference>
<feature type="domain" description="MH2" evidence="12">
    <location>
        <begin position="1070"/>
        <end position="1284"/>
    </location>
</feature>
<evidence type="ECO:0000256" key="1">
    <source>
        <dbReference type="ARBA" id="ARBA00004123"/>
    </source>
</evidence>
<dbReference type="SMART" id="SM00800">
    <property type="entry name" value="uDENN"/>
    <property type="match status" value="1"/>
</dbReference>
<keyword evidence="3" id="KW-0344">Guanine-nucleotide releasing factor</keyword>
<dbReference type="InterPro" id="IPR003619">
    <property type="entry name" value="MAD_homology1_Dwarfin-type"/>
</dbReference>
<dbReference type="GO" id="GO:0031410">
    <property type="term" value="C:cytoplasmic vesicle"/>
    <property type="evidence" value="ECO:0007669"/>
    <property type="project" value="TreeGrafter"/>
</dbReference>
<dbReference type="SMART" id="SM00524">
    <property type="entry name" value="DWB"/>
    <property type="match status" value="1"/>
</dbReference>
<dbReference type="InterPro" id="IPR005112">
    <property type="entry name" value="dDENN_dom"/>
</dbReference>
<dbReference type="InterPro" id="IPR051696">
    <property type="entry name" value="DENN_Domain_GEFs"/>
</dbReference>
<comment type="subcellular location">
    <subcellularLocation>
        <location evidence="1">Nucleus</location>
    </subcellularLocation>
</comment>
<dbReference type="InterPro" id="IPR037516">
    <property type="entry name" value="Tripartite_DENN"/>
</dbReference>
<feature type="region of interest" description="Disordered" evidence="9">
    <location>
        <begin position="928"/>
        <end position="988"/>
    </location>
</feature>
<keyword evidence="14" id="KW-1185">Reference proteome</keyword>
<dbReference type="PANTHER" id="PTHR12296:SF30">
    <property type="entry name" value="DENN DOMAIN-CONTAINING PROTEIN CRAG"/>
    <property type="match status" value="1"/>
</dbReference>
<evidence type="ECO:0000256" key="8">
    <source>
        <dbReference type="ARBA" id="ARBA00023242"/>
    </source>
</evidence>
<evidence type="ECO:0000256" key="5">
    <source>
        <dbReference type="ARBA" id="ARBA00022833"/>
    </source>
</evidence>
<dbReference type="Pfam" id="PF03165">
    <property type="entry name" value="MH1"/>
    <property type="match status" value="1"/>
</dbReference>
<feature type="domain" description="MH1" evidence="11">
    <location>
        <begin position="757"/>
        <end position="881"/>
    </location>
</feature>
<dbReference type="GO" id="GO:0046872">
    <property type="term" value="F:metal ion binding"/>
    <property type="evidence" value="ECO:0007669"/>
    <property type="project" value="UniProtKB-KW"/>
</dbReference>
<dbReference type="SMART" id="SM00801">
    <property type="entry name" value="dDENN"/>
    <property type="match status" value="1"/>
</dbReference>
<protein>
    <submittedName>
        <fullName evidence="15">Isocitrate dehydrogenase [NAD] subunit, mitochondrial</fullName>
    </submittedName>
</protein>
<evidence type="ECO:0000256" key="7">
    <source>
        <dbReference type="ARBA" id="ARBA00023163"/>
    </source>
</evidence>
<organism evidence="14 15">
    <name type="scientific">Strongyloides stercoralis</name>
    <name type="common">Threadworm</name>
    <dbReference type="NCBI Taxonomy" id="6248"/>
    <lineage>
        <taxon>Eukaryota</taxon>
        <taxon>Metazoa</taxon>
        <taxon>Ecdysozoa</taxon>
        <taxon>Nematoda</taxon>
        <taxon>Chromadorea</taxon>
        <taxon>Rhabditida</taxon>
        <taxon>Tylenchina</taxon>
        <taxon>Panagrolaimomorpha</taxon>
        <taxon>Strongyloidoidea</taxon>
        <taxon>Strongyloididae</taxon>
        <taxon>Strongyloides</taxon>
    </lineage>
</organism>